<evidence type="ECO:0000256" key="3">
    <source>
        <dbReference type="SAM" id="Phobius"/>
    </source>
</evidence>
<dbReference type="Pfam" id="PF00144">
    <property type="entry name" value="Beta-lactamase"/>
    <property type="match status" value="1"/>
</dbReference>
<feature type="domain" description="Beta-lactamase-related" evidence="4">
    <location>
        <begin position="71"/>
        <end position="365"/>
    </location>
</feature>
<dbReference type="OrthoDB" id="2157616at2"/>
<keyword evidence="2 3" id="KW-0472">Membrane</keyword>
<dbReference type="Gene3D" id="3.40.710.10">
    <property type="entry name" value="DD-peptidase/beta-lactamase superfamily"/>
    <property type="match status" value="1"/>
</dbReference>
<dbReference type="InterPro" id="IPR050491">
    <property type="entry name" value="AmpC-like"/>
</dbReference>
<keyword evidence="5" id="KW-0378">Hydrolase</keyword>
<organism evidence="5 6">
    <name type="scientific">Lactiplantibacillus garii</name>
    <dbReference type="NCBI Taxonomy" id="2306423"/>
    <lineage>
        <taxon>Bacteria</taxon>
        <taxon>Bacillati</taxon>
        <taxon>Bacillota</taxon>
        <taxon>Bacilli</taxon>
        <taxon>Lactobacillales</taxon>
        <taxon>Lactobacillaceae</taxon>
        <taxon>Lactiplantibacillus</taxon>
    </lineage>
</organism>
<keyword evidence="3" id="KW-0812">Transmembrane</keyword>
<dbReference type="InterPro" id="IPR001466">
    <property type="entry name" value="Beta-lactam-related"/>
</dbReference>
<dbReference type="AlphaFoldDB" id="A0A426DAN4"/>
<dbReference type="Proteomes" id="UP000283633">
    <property type="component" value="Unassembled WGS sequence"/>
</dbReference>
<gene>
    <name evidence="5" type="ORF">D1831_00820</name>
</gene>
<dbReference type="PANTHER" id="PTHR46825:SF11">
    <property type="entry name" value="PENICILLIN-BINDING PROTEIN 4"/>
    <property type="match status" value="1"/>
</dbReference>
<accession>A0A426DAN4</accession>
<keyword evidence="6" id="KW-1185">Reference proteome</keyword>
<dbReference type="SUPFAM" id="SSF56601">
    <property type="entry name" value="beta-lactamase/transpeptidase-like"/>
    <property type="match status" value="1"/>
</dbReference>
<feature type="transmembrane region" description="Helical" evidence="3">
    <location>
        <begin position="9"/>
        <end position="29"/>
    </location>
</feature>
<protein>
    <submittedName>
        <fullName evidence="5">Class A beta-lactamase-related serine hydrolase</fullName>
    </submittedName>
</protein>
<dbReference type="InterPro" id="IPR012338">
    <property type="entry name" value="Beta-lactam/transpept-like"/>
</dbReference>
<proteinExistence type="predicted"/>
<evidence type="ECO:0000256" key="1">
    <source>
        <dbReference type="ARBA" id="ARBA00004370"/>
    </source>
</evidence>
<evidence type="ECO:0000256" key="2">
    <source>
        <dbReference type="ARBA" id="ARBA00023136"/>
    </source>
</evidence>
<keyword evidence="3" id="KW-1133">Transmembrane helix</keyword>
<evidence type="ECO:0000313" key="6">
    <source>
        <dbReference type="Proteomes" id="UP000283633"/>
    </source>
</evidence>
<comment type="caution">
    <text evidence="5">The sequence shown here is derived from an EMBL/GenBank/DDBJ whole genome shotgun (WGS) entry which is preliminary data.</text>
</comment>
<dbReference type="PANTHER" id="PTHR46825">
    <property type="entry name" value="D-ALANYL-D-ALANINE-CARBOXYPEPTIDASE/ENDOPEPTIDASE AMPH"/>
    <property type="match status" value="1"/>
</dbReference>
<dbReference type="EMBL" id="QWZQ01000002">
    <property type="protein sequence ID" value="RRK11650.1"/>
    <property type="molecule type" value="Genomic_DNA"/>
</dbReference>
<dbReference type="GO" id="GO:0016787">
    <property type="term" value="F:hydrolase activity"/>
    <property type="evidence" value="ECO:0007669"/>
    <property type="project" value="UniProtKB-KW"/>
</dbReference>
<dbReference type="GO" id="GO:0016020">
    <property type="term" value="C:membrane"/>
    <property type="evidence" value="ECO:0007669"/>
    <property type="project" value="UniProtKB-SubCell"/>
</dbReference>
<reference evidence="5 6" key="1">
    <citation type="submission" date="2018-08" db="EMBL/GenBank/DDBJ databases">
        <title>Genome Lactobacillus garii FI11369.</title>
        <authorList>
            <person name="Diaz M."/>
            <person name="Narbad A."/>
        </authorList>
    </citation>
    <scope>NUCLEOTIDE SEQUENCE [LARGE SCALE GENOMIC DNA]</scope>
    <source>
        <strain evidence="5 6">FI11369</strain>
    </source>
</reference>
<name>A0A426DAN4_9LACO</name>
<comment type="subcellular location">
    <subcellularLocation>
        <location evidence="1">Membrane</location>
    </subcellularLocation>
</comment>
<evidence type="ECO:0000313" key="5">
    <source>
        <dbReference type="EMBL" id="RRK11650.1"/>
    </source>
</evidence>
<sequence length="390" mass="42882">MHFTRHTGFYYLVISLVTLGGLGLLFYMINDRFNTDKPAAKATSTTVVARKKPQPKATKTKPAAPTVVRNATIDRYLAERHFSGTALVVRNNRVILRKAYGERNREHKLPNQTTTPYYIGSAQKAIVATAILQLQDRGKLNVNDPVAKYLNNFPNGHKITLKNLLNHTSGLVGHHETGKVMTPAALVKDIKKQGINAQPGQWHYLDGNYTVLAYLVEKLSGQSLMQYLQKNIFTPAGMTGTGTYKTFKAVPNHSTGYQVKNGRYVIPQIGSLSQLFGVGNLYMPVDDMYRFDHALMTNQLISKRARKAMLTPGSSSTYGMGFYCNPGSYSSHGIVSGWNVANSFSPSGQTYIVLMANVQNNIPSFGRLTGDIYGMLNQADDASTAASSAK</sequence>
<dbReference type="RefSeq" id="WP_125070739.1">
    <property type="nucleotide sequence ID" value="NZ_QWZQ01000002.1"/>
</dbReference>
<evidence type="ECO:0000259" key="4">
    <source>
        <dbReference type="Pfam" id="PF00144"/>
    </source>
</evidence>